<dbReference type="PROSITE" id="PS50937">
    <property type="entry name" value="HTH_MERR_2"/>
    <property type="match status" value="1"/>
</dbReference>
<evidence type="ECO:0000313" key="2">
    <source>
        <dbReference type="EMBL" id="PXX54263.1"/>
    </source>
</evidence>
<dbReference type="Pfam" id="PF13411">
    <property type="entry name" value="MerR_1"/>
    <property type="match status" value="1"/>
</dbReference>
<dbReference type="Gene3D" id="1.10.1660.10">
    <property type="match status" value="1"/>
</dbReference>
<keyword evidence="3" id="KW-1185">Reference proteome</keyword>
<dbReference type="InterPro" id="IPR000551">
    <property type="entry name" value="MerR-type_HTH_dom"/>
</dbReference>
<proteinExistence type="predicted"/>
<gene>
    <name evidence="2" type="ORF">DFR60_10488</name>
</gene>
<dbReference type="EMBL" id="QJKD01000004">
    <property type="protein sequence ID" value="PXX54263.1"/>
    <property type="molecule type" value="Genomic_DNA"/>
</dbReference>
<sequence>MTIDEVNRKYQIPKKILKEYESWGLCGAVRKVMGNWQYDDQDLERLSLIMTLHDIGFRSEEVETYMHLVIEGDGTQDERMRILDQKREKALDEIHFREKQLDRMDYLRYEIRKCQNKQKKPGRQ</sequence>
<name>A0A2V3Y7W6_9FIRM</name>
<dbReference type="GO" id="GO:0006355">
    <property type="term" value="P:regulation of DNA-templated transcription"/>
    <property type="evidence" value="ECO:0007669"/>
    <property type="project" value="InterPro"/>
</dbReference>
<dbReference type="SUPFAM" id="SSF46955">
    <property type="entry name" value="Putative DNA-binding domain"/>
    <property type="match status" value="1"/>
</dbReference>
<keyword evidence="2" id="KW-0238">DNA-binding</keyword>
<dbReference type="GO" id="GO:0003677">
    <property type="term" value="F:DNA binding"/>
    <property type="evidence" value="ECO:0007669"/>
    <property type="project" value="UniProtKB-KW"/>
</dbReference>
<evidence type="ECO:0000313" key="3">
    <source>
        <dbReference type="Proteomes" id="UP000248057"/>
    </source>
</evidence>
<accession>A0A2V3Y7W6</accession>
<comment type="caution">
    <text evidence="2">The sequence shown here is derived from an EMBL/GenBank/DDBJ whole genome shotgun (WGS) entry which is preliminary data.</text>
</comment>
<dbReference type="InterPro" id="IPR009061">
    <property type="entry name" value="DNA-bd_dom_put_sf"/>
</dbReference>
<protein>
    <submittedName>
        <fullName evidence="2">DNA-binding transcriptional MerR regulator</fullName>
    </submittedName>
</protein>
<dbReference type="RefSeq" id="WP_110322607.1">
    <property type="nucleotide sequence ID" value="NZ_QJKD01000004.1"/>
</dbReference>
<evidence type="ECO:0000259" key="1">
    <source>
        <dbReference type="PROSITE" id="PS50937"/>
    </source>
</evidence>
<reference evidence="2 3" key="1">
    <citation type="submission" date="2018-05" db="EMBL/GenBank/DDBJ databases">
        <title>Genomic Encyclopedia of Type Strains, Phase IV (KMG-IV): sequencing the most valuable type-strain genomes for metagenomic binning, comparative biology and taxonomic classification.</title>
        <authorList>
            <person name="Goeker M."/>
        </authorList>
    </citation>
    <scope>NUCLEOTIDE SEQUENCE [LARGE SCALE GENOMIC DNA]</scope>
    <source>
        <strain evidence="2 3">DSM 24995</strain>
    </source>
</reference>
<organism evidence="2 3">
    <name type="scientific">Hungatella effluvii</name>
    <dbReference type="NCBI Taxonomy" id="1096246"/>
    <lineage>
        <taxon>Bacteria</taxon>
        <taxon>Bacillati</taxon>
        <taxon>Bacillota</taxon>
        <taxon>Clostridia</taxon>
        <taxon>Lachnospirales</taxon>
        <taxon>Lachnospiraceae</taxon>
        <taxon>Hungatella</taxon>
    </lineage>
</organism>
<dbReference type="GeneID" id="86061114"/>
<feature type="domain" description="HTH merR-type" evidence="1">
    <location>
        <begin position="1"/>
        <end position="68"/>
    </location>
</feature>
<dbReference type="AlphaFoldDB" id="A0A2V3Y7W6"/>
<dbReference type="Proteomes" id="UP000248057">
    <property type="component" value="Unassembled WGS sequence"/>
</dbReference>